<proteinExistence type="inferred from homology"/>
<dbReference type="SUPFAM" id="SSF51735">
    <property type="entry name" value="NAD(P)-binding Rossmann-fold domains"/>
    <property type="match status" value="1"/>
</dbReference>
<name>A0A1H0VYP8_9BACT</name>
<dbReference type="InterPro" id="IPR002347">
    <property type="entry name" value="SDR_fam"/>
</dbReference>
<dbReference type="NCBIfam" id="NF005559">
    <property type="entry name" value="PRK07231.1"/>
    <property type="match status" value="1"/>
</dbReference>
<dbReference type="InterPro" id="IPR036291">
    <property type="entry name" value="NAD(P)-bd_dom_sf"/>
</dbReference>
<dbReference type="PRINTS" id="PR00081">
    <property type="entry name" value="GDHRDH"/>
</dbReference>
<dbReference type="RefSeq" id="WP_092226265.1">
    <property type="nucleotide sequence ID" value="NZ_FNJI01000078.1"/>
</dbReference>
<gene>
    <name evidence="2" type="ORF">SAMN05660330_04324</name>
</gene>
<dbReference type="GO" id="GO:0032787">
    <property type="term" value="P:monocarboxylic acid metabolic process"/>
    <property type="evidence" value="ECO:0007669"/>
    <property type="project" value="UniProtKB-ARBA"/>
</dbReference>
<protein>
    <submittedName>
        <fullName evidence="2">Meso-butanediol dehydrogenase / (S,S)-butanediol dehydrogenase / diacetyl reductase</fullName>
    </submittedName>
</protein>
<keyword evidence="3" id="KW-1185">Reference proteome</keyword>
<dbReference type="PROSITE" id="PS00061">
    <property type="entry name" value="ADH_SHORT"/>
    <property type="match status" value="1"/>
</dbReference>
<evidence type="ECO:0000313" key="3">
    <source>
        <dbReference type="Proteomes" id="UP000199073"/>
    </source>
</evidence>
<dbReference type="PANTHER" id="PTHR42879:SF2">
    <property type="entry name" value="3-OXOACYL-[ACYL-CARRIER-PROTEIN] REDUCTASE FABG"/>
    <property type="match status" value="1"/>
</dbReference>
<dbReference type="AlphaFoldDB" id="A0A1H0VYP8"/>
<reference evidence="2 3" key="1">
    <citation type="submission" date="2016-10" db="EMBL/GenBank/DDBJ databases">
        <authorList>
            <person name="de Groot N.N."/>
        </authorList>
    </citation>
    <scope>NUCLEOTIDE SEQUENCE [LARGE SCALE GENOMIC DNA]</scope>
    <source>
        <strain evidence="2 3">DSM 12130</strain>
    </source>
</reference>
<comment type="similarity">
    <text evidence="1">Belongs to the short-chain dehydrogenases/reductases (SDR) family.</text>
</comment>
<sequence>MDQLKDRVALVTGGGRGIGLGIVERFLAEGAKVVIAQRSDLDNELAKNPKVAFVRTDLSKTASLTDIIPFAVSQFDRLDIIVNNAGIDFCVSLEDMEIEEWDRMLNVNLKAPVLLCKYALPVMKKQGGGSIINIGSIEGIGSNPLHSAYCASKAGIHGLTRALAVDLGKYNIRCNAIAPGWIRSDLSDEFISTQADPEKAMDALLGLHPVGRIGVPRDIGDVAVFLASENSGFVTGQTIVVDGGRTIKLPLYAT</sequence>
<dbReference type="Proteomes" id="UP000199073">
    <property type="component" value="Unassembled WGS sequence"/>
</dbReference>
<dbReference type="FunFam" id="3.40.50.720:FF:000084">
    <property type="entry name" value="Short-chain dehydrogenase reductase"/>
    <property type="match status" value="1"/>
</dbReference>
<dbReference type="Pfam" id="PF13561">
    <property type="entry name" value="adh_short_C2"/>
    <property type="match status" value="1"/>
</dbReference>
<dbReference type="Gene3D" id="3.40.50.720">
    <property type="entry name" value="NAD(P)-binding Rossmann-like Domain"/>
    <property type="match status" value="1"/>
</dbReference>
<dbReference type="PRINTS" id="PR00080">
    <property type="entry name" value="SDRFAMILY"/>
</dbReference>
<organism evidence="2 3">
    <name type="scientific">Desulforhopalus singaporensis</name>
    <dbReference type="NCBI Taxonomy" id="91360"/>
    <lineage>
        <taxon>Bacteria</taxon>
        <taxon>Pseudomonadati</taxon>
        <taxon>Thermodesulfobacteriota</taxon>
        <taxon>Desulfobulbia</taxon>
        <taxon>Desulfobulbales</taxon>
        <taxon>Desulfocapsaceae</taxon>
        <taxon>Desulforhopalus</taxon>
    </lineage>
</organism>
<evidence type="ECO:0000313" key="2">
    <source>
        <dbReference type="EMBL" id="SDP83637.1"/>
    </source>
</evidence>
<dbReference type="InterPro" id="IPR050259">
    <property type="entry name" value="SDR"/>
</dbReference>
<dbReference type="OrthoDB" id="5290448at2"/>
<dbReference type="CDD" id="cd05233">
    <property type="entry name" value="SDR_c"/>
    <property type="match status" value="1"/>
</dbReference>
<dbReference type="InterPro" id="IPR020904">
    <property type="entry name" value="Sc_DH/Rdtase_CS"/>
</dbReference>
<dbReference type="STRING" id="91360.SAMN05660330_04324"/>
<accession>A0A1H0VYP8</accession>
<evidence type="ECO:0000256" key="1">
    <source>
        <dbReference type="ARBA" id="ARBA00006484"/>
    </source>
</evidence>
<dbReference type="EMBL" id="FNJI01000078">
    <property type="protein sequence ID" value="SDP83637.1"/>
    <property type="molecule type" value="Genomic_DNA"/>
</dbReference>
<dbReference type="PANTHER" id="PTHR42879">
    <property type="entry name" value="3-OXOACYL-(ACYL-CARRIER-PROTEIN) REDUCTASE"/>
    <property type="match status" value="1"/>
</dbReference>